<evidence type="ECO:0000313" key="1">
    <source>
        <dbReference type="EMBL" id="MBL0375518.1"/>
    </source>
</evidence>
<reference evidence="1" key="1">
    <citation type="submission" date="2021-01" db="EMBL/GenBank/DDBJ databases">
        <title>Rhizobium sp. strain KVB221 16S ribosomal RNA gene Genome sequencing and assembly.</title>
        <authorList>
            <person name="Kang M."/>
        </authorList>
    </citation>
    <scope>NUCLEOTIDE SEQUENCE</scope>
    <source>
        <strain evidence="1">KVB221</strain>
    </source>
</reference>
<accession>A0A937CRI0</accession>
<dbReference type="RefSeq" id="WP_201664062.1">
    <property type="nucleotide sequence ID" value="NZ_JAEQNC010000028.1"/>
</dbReference>
<sequence length="133" mass="14788">MAESIPDAEACLQSMSFPDLTDRVYEDSVLPELWEDLLADMHDICGAQIGTVFTTSSSRVTSIVPPGGEELLRDYAQGDWDSVNSRRDRARKLNHAGFVTDLDLFTEDELRSEPFLPGSLVSARFGLVCRNPH</sequence>
<dbReference type="EMBL" id="JAEQNC010000028">
    <property type="protein sequence ID" value="MBL0375518.1"/>
    <property type="molecule type" value="Genomic_DNA"/>
</dbReference>
<dbReference type="Proteomes" id="UP000633219">
    <property type="component" value="Unassembled WGS sequence"/>
</dbReference>
<protein>
    <submittedName>
        <fullName evidence="1">Uncharacterized protein</fullName>
    </submittedName>
</protein>
<proteinExistence type="predicted"/>
<evidence type="ECO:0000313" key="2">
    <source>
        <dbReference type="Proteomes" id="UP000633219"/>
    </source>
</evidence>
<dbReference type="AlphaFoldDB" id="A0A937CRI0"/>
<keyword evidence="2" id="KW-1185">Reference proteome</keyword>
<gene>
    <name evidence="1" type="ORF">JJB09_26275</name>
</gene>
<organism evidence="1 2">
    <name type="scientific">Rhizobium setariae</name>
    <dbReference type="NCBI Taxonomy" id="2801340"/>
    <lineage>
        <taxon>Bacteria</taxon>
        <taxon>Pseudomonadati</taxon>
        <taxon>Pseudomonadota</taxon>
        <taxon>Alphaproteobacteria</taxon>
        <taxon>Hyphomicrobiales</taxon>
        <taxon>Rhizobiaceae</taxon>
        <taxon>Rhizobium/Agrobacterium group</taxon>
        <taxon>Rhizobium</taxon>
    </lineage>
</organism>
<comment type="caution">
    <text evidence="1">The sequence shown here is derived from an EMBL/GenBank/DDBJ whole genome shotgun (WGS) entry which is preliminary data.</text>
</comment>
<name>A0A937CRI0_9HYPH</name>